<dbReference type="InterPro" id="IPR017956">
    <property type="entry name" value="AT_hook_DNA-bd_motif"/>
</dbReference>
<proteinExistence type="predicted"/>
<gene>
    <name evidence="4" type="ORF">BIW11_09490</name>
</gene>
<dbReference type="PRINTS" id="PR00930">
    <property type="entry name" value="HIGHMOBLTYIY"/>
</dbReference>
<comment type="caution">
    <text evidence="4">The sequence shown here is derived from an EMBL/GenBank/DDBJ whole genome shotgun (WGS) entry which is preliminary data.</text>
</comment>
<evidence type="ECO:0000313" key="4">
    <source>
        <dbReference type="EMBL" id="OQR73830.1"/>
    </source>
</evidence>
<evidence type="ECO:0000256" key="2">
    <source>
        <dbReference type="ARBA" id="ARBA00023125"/>
    </source>
</evidence>
<feature type="compositionally biased region" description="Basic residues" evidence="3">
    <location>
        <begin position="38"/>
        <end position="56"/>
    </location>
</feature>
<reference evidence="4 5" key="1">
    <citation type="journal article" date="2017" name="Gigascience">
        <title>Draft genome of the honey bee ectoparasitic mite, Tropilaelaps mercedesae, is shaped by the parasitic life history.</title>
        <authorList>
            <person name="Dong X."/>
            <person name="Armstrong S.D."/>
            <person name="Xia D."/>
            <person name="Makepeace B.L."/>
            <person name="Darby A.C."/>
            <person name="Kadowaki T."/>
        </authorList>
    </citation>
    <scope>NUCLEOTIDE SEQUENCE [LARGE SCALE GENOMIC DNA]</scope>
    <source>
        <strain evidence="4">Wuxi-XJTLU</strain>
    </source>
</reference>
<dbReference type="InParanoid" id="A0A1V9XJV9"/>
<dbReference type="GO" id="GO:0006355">
    <property type="term" value="P:regulation of DNA-templated transcription"/>
    <property type="evidence" value="ECO:0007669"/>
    <property type="project" value="InterPro"/>
</dbReference>
<keyword evidence="1" id="KW-0677">Repeat</keyword>
<dbReference type="EMBL" id="MNPL01009197">
    <property type="protein sequence ID" value="OQR73830.1"/>
    <property type="molecule type" value="Genomic_DNA"/>
</dbReference>
<dbReference type="GO" id="GO:0005634">
    <property type="term" value="C:nucleus"/>
    <property type="evidence" value="ECO:0007669"/>
    <property type="project" value="InterPro"/>
</dbReference>
<protein>
    <submittedName>
        <fullName evidence="4">Uncharacterized protein</fullName>
    </submittedName>
</protein>
<feature type="compositionally biased region" description="Basic residues" evidence="3">
    <location>
        <begin position="63"/>
        <end position="72"/>
    </location>
</feature>
<keyword evidence="5" id="KW-1185">Reference proteome</keyword>
<dbReference type="GO" id="GO:0003677">
    <property type="term" value="F:DNA binding"/>
    <property type="evidence" value="ECO:0007669"/>
    <property type="project" value="UniProtKB-KW"/>
</dbReference>
<sequence>MSDSEVQEKKARGRPRKPESEKISPAAKKPKNDDGAKRGRGRPKGSLNKKKKRGAIKKAAAGGKKRGRKPKAAKPPADEDEEEDGVVDDGEE</sequence>
<dbReference type="GO" id="GO:0000785">
    <property type="term" value="C:chromatin"/>
    <property type="evidence" value="ECO:0007669"/>
    <property type="project" value="InterPro"/>
</dbReference>
<name>A0A1V9XJV9_9ACAR</name>
<dbReference type="Proteomes" id="UP000192247">
    <property type="component" value="Unassembled WGS sequence"/>
</dbReference>
<feature type="region of interest" description="Disordered" evidence="3">
    <location>
        <begin position="1"/>
        <end position="92"/>
    </location>
</feature>
<evidence type="ECO:0000256" key="3">
    <source>
        <dbReference type="SAM" id="MobiDB-lite"/>
    </source>
</evidence>
<evidence type="ECO:0000313" key="5">
    <source>
        <dbReference type="Proteomes" id="UP000192247"/>
    </source>
</evidence>
<organism evidence="4 5">
    <name type="scientific">Tropilaelaps mercedesae</name>
    <dbReference type="NCBI Taxonomy" id="418985"/>
    <lineage>
        <taxon>Eukaryota</taxon>
        <taxon>Metazoa</taxon>
        <taxon>Ecdysozoa</taxon>
        <taxon>Arthropoda</taxon>
        <taxon>Chelicerata</taxon>
        <taxon>Arachnida</taxon>
        <taxon>Acari</taxon>
        <taxon>Parasitiformes</taxon>
        <taxon>Mesostigmata</taxon>
        <taxon>Gamasina</taxon>
        <taxon>Dermanyssoidea</taxon>
        <taxon>Laelapidae</taxon>
        <taxon>Tropilaelaps</taxon>
    </lineage>
</organism>
<keyword evidence="2" id="KW-0238">DNA-binding</keyword>
<dbReference type="InterPro" id="IPR000116">
    <property type="entry name" value="HMGA"/>
</dbReference>
<dbReference type="AlphaFoldDB" id="A0A1V9XJV9"/>
<dbReference type="PRINTS" id="PR00929">
    <property type="entry name" value="ATHOOK"/>
</dbReference>
<accession>A0A1V9XJV9</accession>
<dbReference type="OrthoDB" id="10565611at2759"/>
<feature type="compositionally biased region" description="Basic and acidic residues" evidence="3">
    <location>
        <begin position="1"/>
        <end position="22"/>
    </location>
</feature>
<feature type="compositionally biased region" description="Acidic residues" evidence="3">
    <location>
        <begin position="78"/>
        <end position="92"/>
    </location>
</feature>
<evidence type="ECO:0000256" key="1">
    <source>
        <dbReference type="ARBA" id="ARBA00022737"/>
    </source>
</evidence>